<proteinExistence type="predicted"/>
<keyword evidence="2" id="KW-1185">Reference proteome</keyword>
<dbReference type="EMBL" id="QTSX02002848">
    <property type="protein sequence ID" value="KAJ9074737.1"/>
    <property type="molecule type" value="Genomic_DNA"/>
</dbReference>
<dbReference type="Proteomes" id="UP001165960">
    <property type="component" value="Unassembled WGS sequence"/>
</dbReference>
<name>A0ACC2TJG6_9FUNG</name>
<comment type="caution">
    <text evidence="1">The sequence shown here is derived from an EMBL/GenBank/DDBJ whole genome shotgun (WGS) entry which is preliminary data.</text>
</comment>
<accession>A0ACC2TJG6</accession>
<protein>
    <submittedName>
        <fullName evidence="1">Uncharacterized protein</fullName>
    </submittedName>
</protein>
<evidence type="ECO:0000313" key="2">
    <source>
        <dbReference type="Proteomes" id="UP001165960"/>
    </source>
</evidence>
<organism evidence="1 2">
    <name type="scientific">Entomophthora muscae</name>
    <dbReference type="NCBI Taxonomy" id="34485"/>
    <lineage>
        <taxon>Eukaryota</taxon>
        <taxon>Fungi</taxon>
        <taxon>Fungi incertae sedis</taxon>
        <taxon>Zoopagomycota</taxon>
        <taxon>Entomophthoromycotina</taxon>
        <taxon>Entomophthoromycetes</taxon>
        <taxon>Entomophthorales</taxon>
        <taxon>Entomophthoraceae</taxon>
        <taxon>Entomophthora</taxon>
    </lineage>
</organism>
<reference evidence="1" key="1">
    <citation type="submission" date="2022-04" db="EMBL/GenBank/DDBJ databases">
        <title>Genome of the entomopathogenic fungus Entomophthora muscae.</title>
        <authorList>
            <person name="Elya C."/>
            <person name="Lovett B.R."/>
            <person name="Lee E."/>
            <person name="Macias A.M."/>
            <person name="Hajek A.E."/>
            <person name="De Bivort B.L."/>
            <person name="Kasson M.T."/>
            <person name="De Fine Licht H.H."/>
            <person name="Stajich J.E."/>
        </authorList>
    </citation>
    <scope>NUCLEOTIDE SEQUENCE</scope>
    <source>
        <strain evidence="1">Berkeley</strain>
    </source>
</reference>
<evidence type="ECO:0000313" key="1">
    <source>
        <dbReference type="EMBL" id="KAJ9074737.1"/>
    </source>
</evidence>
<sequence length="117" mass="13144">MEKTLTSSSNNSSPTLDPDPTAKEPPNKEESLMDLDASSERYLPEKEGVNKDLLHQVLAVNAITRRQAIRTKALPLCEAIETVSIPYAEQLSHPSSEVTHESDSVKNWHKCYAQYKY</sequence>
<gene>
    <name evidence="1" type="ORF">DSO57_1003391</name>
</gene>